<evidence type="ECO:0000313" key="3">
    <source>
        <dbReference type="Proteomes" id="UP000788262"/>
    </source>
</evidence>
<sequence>MVCVQSFGAGAVVGVLYAALRVRSPAPPLIGLIGLAGMLIGYGLSDCLT</sequence>
<accession>A0ABS2VHF6</accession>
<dbReference type="InterPro" id="IPR020017">
    <property type="entry name" value="XapX_domain"/>
</dbReference>
<evidence type="ECO:0000256" key="1">
    <source>
        <dbReference type="SAM" id="Phobius"/>
    </source>
</evidence>
<dbReference type="Pfam" id="PF07235">
    <property type="entry name" value="DUF1427"/>
    <property type="match status" value="1"/>
</dbReference>
<keyword evidence="3" id="KW-1185">Reference proteome</keyword>
<keyword evidence="1" id="KW-0472">Membrane</keyword>
<comment type="caution">
    <text evidence="2">The sequence shown here is derived from an EMBL/GenBank/DDBJ whole genome shotgun (WGS) entry which is preliminary data.</text>
</comment>
<evidence type="ECO:0000313" key="2">
    <source>
        <dbReference type="EMBL" id="MBN0042526.1"/>
    </source>
</evidence>
<name>A0ABS2VHF6_STRAS</name>
<dbReference type="InterPro" id="IPR009872">
    <property type="entry name" value="DUF1427"/>
</dbReference>
<feature type="transmembrane region" description="Helical" evidence="1">
    <location>
        <begin position="28"/>
        <end position="45"/>
    </location>
</feature>
<gene>
    <name evidence="2" type="ORF">JS756_00040</name>
</gene>
<dbReference type="Proteomes" id="UP000788262">
    <property type="component" value="Unassembled WGS sequence"/>
</dbReference>
<organism evidence="2 3">
    <name type="scientific">Streptomyces actuosus</name>
    <dbReference type="NCBI Taxonomy" id="1885"/>
    <lineage>
        <taxon>Bacteria</taxon>
        <taxon>Bacillati</taxon>
        <taxon>Actinomycetota</taxon>
        <taxon>Actinomycetes</taxon>
        <taxon>Kitasatosporales</taxon>
        <taxon>Streptomycetaceae</taxon>
        <taxon>Streptomyces</taxon>
    </lineage>
</organism>
<proteinExistence type="predicted"/>
<dbReference type="EMBL" id="JAFFZS010000001">
    <property type="protein sequence ID" value="MBN0042526.1"/>
    <property type="molecule type" value="Genomic_DNA"/>
</dbReference>
<keyword evidence="1" id="KW-1133">Transmembrane helix</keyword>
<keyword evidence="1" id="KW-0812">Transmembrane</keyword>
<protein>
    <submittedName>
        <fullName evidence="2">DUF1427 family protein</fullName>
    </submittedName>
</protein>
<dbReference type="NCBIfam" id="TIGR03510">
    <property type="entry name" value="XapX"/>
    <property type="match status" value="1"/>
</dbReference>
<reference evidence="2 3" key="1">
    <citation type="submission" date="2021-02" db="EMBL/GenBank/DDBJ databases">
        <title>Whole genome sequencing of Streptomyces actuosus VRA1.</title>
        <authorList>
            <person name="Sen G."/>
            <person name="Sen A."/>
        </authorList>
    </citation>
    <scope>NUCLEOTIDE SEQUENCE [LARGE SCALE GENOMIC DNA]</scope>
    <source>
        <strain evidence="2 3">VRA1</strain>
    </source>
</reference>